<dbReference type="PANTHER" id="PTHR30136:SF35">
    <property type="entry name" value="HTH-TYPE TRANSCRIPTIONAL REGULATOR RV1719"/>
    <property type="match status" value="1"/>
</dbReference>
<dbReference type="Proteomes" id="UP000019150">
    <property type="component" value="Chromosome"/>
</dbReference>
<accession>W5TL41</accession>
<dbReference type="InterPro" id="IPR014757">
    <property type="entry name" value="Tscrpt_reg_IclR_C"/>
</dbReference>
<dbReference type="GO" id="GO:0003700">
    <property type="term" value="F:DNA-binding transcription factor activity"/>
    <property type="evidence" value="ECO:0007669"/>
    <property type="project" value="TreeGrafter"/>
</dbReference>
<name>W5TL41_9NOCA</name>
<dbReference type="InterPro" id="IPR029016">
    <property type="entry name" value="GAF-like_dom_sf"/>
</dbReference>
<dbReference type="eggNOG" id="COG1414">
    <property type="taxonomic scope" value="Bacteria"/>
</dbReference>
<evidence type="ECO:0000313" key="3">
    <source>
        <dbReference type="Proteomes" id="UP000019150"/>
    </source>
</evidence>
<dbReference type="SUPFAM" id="SSF55781">
    <property type="entry name" value="GAF domain-like"/>
    <property type="match status" value="1"/>
</dbReference>
<evidence type="ECO:0000259" key="1">
    <source>
        <dbReference type="PROSITE" id="PS51078"/>
    </source>
</evidence>
<proteinExistence type="predicted"/>
<evidence type="ECO:0000313" key="2">
    <source>
        <dbReference type="EMBL" id="AHH19982.1"/>
    </source>
</evidence>
<reference evidence="2 3" key="1">
    <citation type="journal article" date="2014" name="Appl. Environ. Microbiol.">
        <title>Insights into the Microbial Degradation of Rubber and Gutta-Percha by Analysis of the Complete Genome of Nocardia nova SH22a.</title>
        <authorList>
            <person name="Luo Q."/>
            <person name="Hiessl S."/>
            <person name="Poehlein A."/>
            <person name="Daniel R."/>
            <person name="Steinbuchel A."/>
        </authorList>
    </citation>
    <scope>NUCLEOTIDE SEQUENCE [LARGE SCALE GENOMIC DNA]</scope>
    <source>
        <strain evidence="2">SH22a</strain>
    </source>
</reference>
<organism evidence="2 3">
    <name type="scientific">Nocardia nova SH22a</name>
    <dbReference type="NCBI Taxonomy" id="1415166"/>
    <lineage>
        <taxon>Bacteria</taxon>
        <taxon>Bacillati</taxon>
        <taxon>Actinomycetota</taxon>
        <taxon>Actinomycetes</taxon>
        <taxon>Mycobacteriales</taxon>
        <taxon>Nocardiaceae</taxon>
        <taxon>Nocardia</taxon>
    </lineage>
</organism>
<dbReference type="PANTHER" id="PTHR30136">
    <property type="entry name" value="HELIX-TURN-HELIX TRANSCRIPTIONAL REGULATOR, ICLR FAMILY"/>
    <property type="match status" value="1"/>
</dbReference>
<dbReference type="AlphaFoldDB" id="W5TL41"/>
<protein>
    <submittedName>
        <fullName evidence="2">Transcriptional regulator, IclR family</fullName>
    </submittedName>
</protein>
<dbReference type="PROSITE" id="PS51078">
    <property type="entry name" value="ICLR_ED"/>
    <property type="match status" value="1"/>
</dbReference>
<dbReference type="STRING" id="1415166.NONO_c51980"/>
<dbReference type="GO" id="GO:0045892">
    <property type="term" value="P:negative regulation of DNA-templated transcription"/>
    <property type="evidence" value="ECO:0007669"/>
    <property type="project" value="TreeGrafter"/>
</dbReference>
<keyword evidence="3" id="KW-1185">Reference proteome</keyword>
<sequence>MRELAGARYVVAAESGGYRLGPGMLTVALNCRHQLVGPMRPLVAGLSQAVNENVDLAVFDGRDVVVVDQVASPQRMRAVTRIGRPFSLHASCIGNILLAQMSDCDIRMLVSGRLEEFTPNTVRDIDALLAKIAIVRTTGIAFDHEEHDPGISAVATAVRGPGDAVQALSVVAPTGRFRRSHATFVEELRSVRSRS</sequence>
<dbReference type="GO" id="GO:0003677">
    <property type="term" value="F:DNA binding"/>
    <property type="evidence" value="ECO:0007669"/>
    <property type="project" value="TreeGrafter"/>
</dbReference>
<gene>
    <name evidence="2" type="ORF">NONO_c51980</name>
</gene>
<dbReference type="InterPro" id="IPR050707">
    <property type="entry name" value="HTH_MetabolicPath_Reg"/>
</dbReference>
<dbReference type="KEGG" id="nno:NONO_c51980"/>
<dbReference type="Pfam" id="PF01614">
    <property type="entry name" value="IclR_C"/>
    <property type="match status" value="1"/>
</dbReference>
<dbReference type="EMBL" id="CP006850">
    <property type="protein sequence ID" value="AHH19982.1"/>
    <property type="molecule type" value="Genomic_DNA"/>
</dbReference>
<dbReference type="HOGENOM" id="CLU_062618_6_3_11"/>
<dbReference type="Gene3D" id="3.30.450.40">
    <property type="match status" value="1"/>
</dbReference>
<feature type="domain" description="IclR-ED" evidence="1">
    <location>
        <begin position="16"/>
        <end position="195"/>
    </location>
</feature>